<feature type="non-terminal residue" evidence="2">
    <location>
        <position position="1"/>
    </location>
</feature>
<dbReference type="AlphaFoldDB" id="A0A820E3P0"/>
<evidence type="ECO:0000313" key="3">
    <source>
        <dbReference type="Proteomes" id="UP000663836"/>
    </source>
</evidence>
<accession>A0A820E3P0</accession>
<organism evidence="2 3">
    <name type="scientific">Rotaria sordida</name>
    <dbReference type="NCBI Taxonomy" id="392033"/>
    <lineage>
        <taxon>Eukaryota</taxon>
        <taxon>Metazoa</taxon>
        <taxon>Spiralia</taxon>
        <taxon>Gnathifera</taxon>
        <taxon>Rotifera</taxon>
        <taxon>Eurotatoria</taxon>
        <taxon>Bdelloidea</taxon>
        <taxon>Philodinida</taxon>
        <taxon>Philodinidae</taxon>
        <taxon>Rotaria</taxon>
    </lineage>
</organism>
<comment type="caution">
    <text evidence="2">The sequence shown here is derived from an EMBL/GenBank/DDBJ whole genome shotgun (WGS) entry which is preliminary data.</text>
</comment>
<evidence type="ECO:0000313" key="2">
    <source>
        <dbReference type="EMBL" id="CAF4242137.1"/>
    </source>
</evidence>
<protein>
    <submittedName>
        <fullName evidence="2">Uncharacterized protein</fullName>
    </submittedName>
</protein>
<feature type="region of interest" description="Disordered" evidence="1">
    <location>
        <begin position="31"/>
        <end position="53"/>
    </location>
</feature>
<dbReference type="EMBL" id="CAJOBD010020680">
    <property type="protein sequence ID" value="CAF4242137.1"/>
    <property type="molecule type" value="Genomic_DNA"/>
</dbReference>
<dbReference type="Proteomes" id="UP000663836">
    <property type="component" value="Unassembled WGS sequence"/>
</dbReference>
<name>A0A820E3P0_9BILA</name>
<sequence length="53" mass="6305">VAQSSDTRDIMLKQYIEQIYTDLHVRIRNNHHQQQQEEQEEECSTNTTVVVCD</sequence>
<evidence type="ECO:0000256" key="1">
    <source>
        <dbReference type="SAM" id="MobiDB-lite"/>
    </source>
</evidence>
<reference evidence="2" key="1">
    <citation type="submission" date="2021-02" db="EMBL/GenBank/DDBJ databases">
        <authorList>
            <person name="Nowell W R."/>
        </authorList>
    </citation>
    <scope>NUCLEOTIDE SEQUENCE</scope>
</reference>
<feature type="compositionally biased region" description="Polar residues" evidence="1">
    <location>
        <begin position="44"/>
        <end position="53"/>
    </location>
</feature>
<proteinExistence type="predicted"/>
<gene>
    <name evidence="2" type="ORF">JBS370_LOCUS38354</name>
</gene>